<comment type="caution">
    <text evidence="1">The sequence shown here is derived from an EMBL/GenBank/DDBJ whole genome shotgun (WGS) entry which is preliminary data.</text>
</comment>
<proteinExistence type="predicted"/>
<organism evidence="1 2">
    <name type="scientific">Candidatus Gottesmanbacteria bacterium GW2011_GWA1_43_11</name>
    <dbReference type="NCBI Taxonomy" id="1618436"/>
    <lineage>
        <taxon>Bacteria</taxon>
        <taxon>Candidatus Gottesmaniibacteriota</taxon>
    </lineage>
</organism>
<name>A0A0G1CF55_9BACT</name>
<dbReference type="STRING" id="1618436.UV59_C0019G0025"/>
<sequence>MELGEQVSQESLFNLEEEIWHEWNPNESTPYLAAYAHHNGIHMMIRPQNVKGGNPFPIAAYEVIFQGENEKAERDDTKLLYTFIVDGTPDDLEEMAFTYATRLKNGVRPEDMFQDMQEASRKAMQRLLEDYRANKIKKRS</sequence>
<accession>A0A0G1CF55</accession>
<dbReference type="EMBL" id="LCFB01000019">
    <property type="protein sequence ID" value="KKS84450.1"/>
    <property type="molecule type" value="Genomic_DNA"/>
</dbReference>
<dbReference type="Proteomes" id="UP000034543">
    <property type="component" value="Unassembled WGS sequence"/>
</dbReference>
<evidence type="ECO:0000313" key="2">
    <source>
        <dbReference type="Proteomes" id="UP000034543"/>
    </source>
</evidence>
<evidence type="ECO:0000313" key="1">
    <source>
        <dbReference type="EMBL" id="KKS84450.1"/>
    </source>
</evidence>
<reference evidence="1 2" key="1">
    <citation type="journal article" date="2015" name="Nature">
        <title>rRNA introns, odd ribosomes, and small enigmatic genomes across a large radiation of phyla.</title>
        <authorList>
            <person name="Brown C.T."/>
            <person name="Hug L.A."/>
            <person name="Thomas B.C."/>
            <person name="Sharon I."/>
            <person name="Castelle C.J."/>
            <person name="Singh A."/>
            <person name="Wilkins M.J."/>
            <person name="Williams K.H."/>
            <person name="Banfield J.F."/>
        </authorList>
    </citation>
    <scope>NUCLEOTIDE SEQUENCE [LARGE SCALE GENOMIC DNA]</scope>
</reference>
<protein>
    <submittedName>
        <fullName evidence="1">Uncharacterized protein</fullName>
    </submittedName>
</protein>
<dbReference type="AlphaFoldDB" id="A0A0G1CF55"/>
<gene>
    <name evidence="1" type="ORF">UV59_C0019G0025</name>
</gene>